<dbReference type="Pfam" id="PF00535">
    <property type="entry name" value="Glycos_transf_2"/>
    <property type="match status" value="1"/>
</dbReference>
<evidence type="ECO:0000313" key="2">
    <source>
        <dbReference type="EMBL" id="TCZ65537.1"/>
    </source>
</evidence>
<dbReference type="PANTHER" id="PTHR43179:SF7">
    <property type="entry name" value="RHAMNOSYLTRANSFERASE WBBL"/>
    <property type="match status" value="1"/>
</dbReference>
<dbReference type="PANTHER" id="PTHR43179">
    <property type="entry name" value="RHAMNOSYLTRANSFERASE WBBL"/>
    <property type="match status" value="1"/>
</dbReference>
<dbReference type="Proteomes" id="UP000295023">
    <property type="component" value="Unassembled WGS sequence"/>
</dbReference>
<dbReference type="EMBL" id="SKBM01000003">
    <property type="protein sequence ID" value="TCZ65537.1"/>
    <property type="molecule type" value="Genomic_DNA"/>
</dbReference>
<accession>A0A4V2WLZ7</accession>
<dbReference type="Gene3D" id="3.90.550.10">
    <property type="entry name" value="Spore Coat Polysaccharide Biosynthesis Protein SpsA, Chain A"/>
    <property type="match status" value="1"/>
</dbReference>
<dbReference type="OrthoDB" id="9783791at2"/>
<dbReference type="InterPro" id="IPR029044">
    <property type="entry name" value="Nucleotide-diphossugar_trans"/>
</dbReference>
<dbReference type="AlphaFoldDB" id="A0A4V2WLZ7"/>
<feature type="domain" description="Glycosyltransferase 2-like" evidence="1">
    <location>
        <begin position="814"/>
        <end position="935"/>
    </location>
</feature>
<reference evidence="2 3" key="1">
    <citation type="submission" date="2019-03" db="EMBL/GenBank/DDBJ databases">
        <title>Paracraurococcus aquatilis NE82 genome sequence.</title>
        <authorList>
            <person name="Zhao Y."/>
            <person name="Du Z."/>
        </authorList>
    </citation>
    <scope>NUCLEOTIDE SEQUENCE [LARGE SCALE GENOMIC DNA]</scope>
    <source>
        <strain evidence="2 3">NE82</strain>
    </source>
</reference>
<protein>
    <submittedName>
        <fullName evidence="2">Glycosyltransferase</fullName>
    </submittedName>
</protein>
<evidence type="ECO:0000259" key="1">
    <source>
        <dbReference type="Pfam" id="PF00535"/>
    </source>
</evidence>
<dbReference type="SUPFAM" id="SSF53448">
    <property type="entry name" value="Nucleotide-diphospho-sugar transferases"/>
    <property type="match status" value="2"/>
</dbReference>
<dbReference type="InterPro" id="IPR001173">
    <property type="entry name" value="Glyco_trans_2-like"/>
</dbReference>
<dbReference type="RefSeq" id="WP_132285196.1">
    <property type="nucleotide sequence ID" value="NZ_SKBM01000003.1"/>
</dbReference>
<keyword evidence="2" id="KW-0808">Transferase</keyword>
<proteinExistence type="predicted"/>
<dbReference type="GO" id="GO:0016740">
    <property type="term" value="F:transferase activity"/>
    <property type="evidence" value="ECO:0007669"/>
    <property type="project" value="UniProtKB-KW"/>
</dbReference>
<gene>
    <name evidence="2" type="ORF">EXY23_05035</name>
</gene>
<evidence type="ECO:0000313" key="3">
    <source>
        <dbReference type="Proteomes" id="UP000295023"/>
    </source>
</evidence>
<sequence>MPDGATPRDPGLIQAARALLGREPGAAEQRAAPRDPVAALAATPDFAAQLGRLAAGLPTRHIALPAAALAEARDWTIQHGLLGAAAAALPASPGALICGLLHLPPVAARIAALPAPQRAALRALAADPSRSAGHLLTRPATAEDHASLAGLLFGPGAMAEAAASAPAVPLLLLLRHALGGERFRQAILAPLAEGGALPGEGLAGPALASIAAWLRDRLGAEAPAGEPPFHGALLAALLGLPAVAEMLGGLWPAERTPVTAALPGLASGLLQLQAPVLPDDAAHAWLAVLGRPLDGPPPPATGTRWGLLRGLLTGAEFRREVLHRLVEEEAPPQAGMSPAQRRMAAAWLRDRLALHAPAAEEGAPAGNALLRRLVALPVVAEELSRRHGMLWADAAEALARRGEADVAGLAGGIDYVTGDRIAGWARGLAEAEVLCNGRLVGTVRPALPRPGADPGALGFRLPWDGRRRLEGGGTCRLQLREPGTGRPVGAPYLLEPMLAEARPALQEITAQVAEARETLRRLEGMLPQLESFASWPPELYAQFRRQHAVAPPRADRSTLGSSESGAARPGGIAVLVAPQGPAFDIVVDAATGTVRGLRRTLDSLHAQGWAAWTATILATPATQALAEQAAARDPRLRVLPAGSGERAAVAAGQGEFVLLLPAGMLLDPAALAWFARAAALAPGAAGFLADEDAAVEPFRGEASHRAPVLRGALDEWSLAQADPGGALVCARREALLAGFAALGEEAASRWALWAALRRQGPVGHVPRRLASVLVAESAPPAPTAPPPALRRVLRRPWLLDDPAEWEAPPLRITAIVPTRDGGPLVREALASLRARAADPALLEALVIDNGSTAAETLSILAEGEAAGRFRVLRLDEPFNWSRLNNLAAREAGGDILLFLNDDTRMLTDGWDRILRRLLAEPEVGAVGARLLYEDRTIQHAGVLCGIEELVGHEGVGAAAAEPGPLGRWQVLRQAGAVTGAFLGCRAAVFAAAGGFDEQALPVSFNDVDLCLTLRAAGLAVLYEPRIALIHYESKSRGHDDADPVKQERAEAEQSRLIDRWGEALRLDPGWNPHWSRWTRPFAAIREPSPAEIERHLVASCLEKPWALEQVAGRREPGTPLTWLRNVCGDPERPDA</sequence>
<comment type="caution">
    <text evidence="2">The sequence shown here is derived from an EMBL/GenBank/DDBJ whole genome shotgun (WGS) entry which is preliminary data.</text>
</comment>
<name>A0A4V2WLZ7_9PROT</name>
<organism evidence="2 3">
    <name type="scientific">Roseicella aquatilis</name>
    <dbReference type="NCBI Taxonomy" id="2527868"/>
    <lineage>
        <taxon>Bacteria</taxon>
        <taxon>Pseudomonadati</taxon>
        <taxon>Pseudomonadota</taxon>
        <taxon>Alphaproteobacteria</taxon>
        <taxon>Acetobacterales</taxon>
        <taxon>Roseomonadaceae</taxon>
        <taxon>Roseicella</taxon>
    </lineage>
</organism>
<keyword evidence="3" id="KW-1185">Reference proteome</keyword>